<evidence type="ECO:0000313" key="2">
    <source>
        <dbReference type="EMBL" id="RMZ70622.1"/>
    </source>
</evidence>
<reference evidence="2 3" key="1">
    <citation type="journal article" date="2014" name="PLoS ONE">
        <title>De novo Genome Assembly of the Fungal Plant Pathogen Pyrenophora semeniperda.</title>
        <authorList>
            <person name="Soliai M.M."/>
            <person name="Meyer S.E."/>
            <person name="Udall J.A."/>
            <person name="Elzinga D.E."/>
            <person name="Hermansen R.A."/>
            <person name="Bodily P.M."/>
            <person name="Hart A.A."/>
            <person name="Coleman C.E."/>
        </authorList>
    </citation>
    <scope>NUCLEOTIDE SEQUENCE [LARGE SCALE GENOMIC DNA]</scope>
    <source>
        <strain evidence="2 3">CCB06</strain>
        <tissue evidence="2">Mycelium</tissue>
    </source>
</reference>
<keyword evidence="3" id="KW-1185">Reference proteome</keyword>
<sequence length="178" mass="19119">MAPSESTHNNATSAADVNQDDSSIARSADVPVPVPVNLAAPAPKASNSTAAPPQQAVPVQNPPTTQETPLPAPKESYASYIANLPPPFWATKKPPPPPSPSAAQDPAIAAARINAVCAPVTAEQRAQDERLKAMSWRERWRYRKEARRAAAKEKDKEPDLRPVERGSRAQINVFGGKY</sequence>
<feature type="region of interest" description="Disordered" evidence="1">
    <location>
        <begin position="145"/>
        <end position="178"/>
    </location>
</feature>
<name>A0A3M7M821_9PLEO</name>
<dbReference type="EMBL" id="KE747824">
    <property type="protein sequence ID" value="RMZ70622.1"/>
    <property type="molecule type" value="Genomic_DNA"/>
</dbReference>
<dbReference type="Proteomes" id="UP000265663">
    <property type="component" value="Unassembled WGS sequence"/>
</dbReference>
<dbReference type="AlphaFoldDB" id="A0A3M7M821"/>
<feature type="compositionally biased region" description="Low complexity" evidence="1">
    <location>
        <begin position="28"/>
        <end position="66"/>
    </location>
</feature>
<evidence type="ECO:0000256" key="1">
    <source>
        <dbReference type="SAM" id="MobiDB-lite"/>
    </source>
</evidence>
<gene>
    <name evidence="2" type="ORF">GMOD_00000740</name>
</gene>
<feature type="region of interest" description="Disordered" evidence="1">
    <location>
        <begin position="1"/>
        <end position="77"/>
    </location>
</feature>
<evidence type="ECO:0000313" key="3">
    <source>
        <dbReference type="Proteomes" id="UP000265663"/>
    </source>
</evidence>
<feature type="compositionally biased region" description="Polar residues" evidence="1">
    <location>
        <begin position="1"/>
        <end position="25"/>
    </location>
</feature>
<proteinExistence type="predicted"/>
<accession>A0A3M7M821</accession>
<protein>
    <submittedName>
        <fullName evidence="2">Uncharacterized protein</fullName>
    </submittedName>
</protein>
<feature type="compositionally biased region" description="Basic and acidic residues" evidence="1">
    <location>
        <begin position="147"/>
        <end position="167"/>
    </location>
</feature>
<organism evidence="2 3">
    <name type="scientific">Pyrenophora seminiperda CCB06</name>
    <dbReference type="NCBI Taxonomy" id="1302712"/>
    <lineage>
        <taxon>Eukaryota</taxon>
        <taxon>Fungi</taxon>
        <taxon>Dikarya</taxon>
        <taxon>Ascomycota</taxon>
        <taxon>Pezizomycotina</taxon>
        <taxon>Dothideomycetes</taxon>
        <taxon>Pleosporomycetidae</taxon>
        <taxon>Pleosporales</taxon>
        <taxon>Pleosporineae</taxon>
        <taxon>Pleosporaceae</taxon>
        <taxon>Pyrenophora</taxon>
    </lineage>
</organism>